<comment type="caution">
    <text evidence="2">The sequence shown here is derived from an EMBL/GenBank/DDBJ whole genome shotgun (WGS) entry which is preliminary data.</text>
</comment>
<gene>
    <name evidence="2" type="ORF">ACJMK2_011064</name>
</gene>
<name>A0ABD3V3Q0_SINWO</name>
<keyword evidence="1" id="KW-1133">Transmembrane helix</keyword>
<accession>A0ABD3V3Q0</accession>
<protein>
    <submittedName>
        <fullName evidence="2">Uncharacterized protein</fullName>
    </submittedName>
</protein>
<dbReference type="AlphaFoldDB" id="A0ABD3V3Q0"/>
<proteinExistence type="predicted"/>
<evidence type="ECO:0000256" key="1">
    <source>
        <dbReference type="SAM" id="Phobius"/>
    </source>
</evidence>
<feature type="transmembrane region" description="Helical" evidence="1">
    <location>
        <begin position="17"/>
        <end position="35"/>
    </location>
</feature>
<keyword evidence="1" id="KW-0472">Membrane</keyword>
<dbReference type="EMBL" id="JBJQND010000013">
    <property type="protein sequence ID" value="KAL3856292.1"/>
    <property type="molecule type" value="Genomic_DNA"/>
</dbReference>
<keyword evidence="1" id="KW-0812">Transmembrane</keyword>
<organism evidence="2 3">
    <name type="scientific">Sinanodonta woodiana</name>
    <name type="common">Chinese pond mussel</name>
    <name type="synonym">Anodonta woodiana</name>
    <dbReference type="NCBI Taxonomy" id="1069815"/>
    <lineage>
        <taxon>Eukaryota</taxon>
        <taxon>Metazoa</taxon>
        <taxon>Spiralia</taxon>
        <taxon>Lophotrochozoa</taxon>
        <taxon>Mollusca</taxon>
        <taxon>Bivalvia</taxon>
        <taxon>Autobranchia</taxon>
        <taxon>Heteroconchia</taxon>
        <taxon>Palaeoheterodonta</taxon>
        <taxon>Unionida</taxon>
        <taxon>Unionoidea</taxon>
        <taxon>Unionidae</taxon>
        <taxon>Unioninae</taxon>
        <taxon>Sinanodonta</taxon>
    </lineage>
</organism>
<keyword evidence="3" id="KW-1185">Reference proteome</keyword>
<dbReference type="Proteomes" id="UP001634394">
    <property type="component" value="Unassembled WGS sequence"/>
</dbReference>
<evidence type="ECO:0000313" key="3">
    <source>
        <dbReference type="Proteomes" id="UP001634394"/>
    </source>
</evidence>
<sequence length="181" mass="21456">MEKSTEIEGTVDVFSTMRLKILLFVLMMPTVICTIHHERERDRSGINLLRGLCMPDKTDRLVYRHRNNTHVFIAFDILKQGKVQMFLWDIIKANNGTFISDMYLHTLPAVDFRKQMNRRDIVAATGKRHYDIFLKQIRRQMRRCRSRGVGKHMPRCQLRTIINTFVRISDKLRKVTFTCTI</sequence>
<evidence type="ECO:0000313" key="2">
    <source>
        <dbReference type="EMBL" id="KAL3856292.1"/>
    </source>
</evidence>
<reference evidence="2 3" key="1">
    <citation type="submission" date="2024-11" db="EMBL/GenBank/DDBJ databases">
        <title>Chromosome-level genome assembly of the freshwater bivalve Anodonta woodiana.</title>
        <authorList>
            <person name="Chen X."/>
        </authorList>
    </citation>
    <scope>NUCLEOTIDE SEQUENCE [LARGE SCALE GENOMIC DNA]</scope>
    <source>
        <strain evidence="2">MN2024</strain>
        <tissue evidence="2">Gills</tissue>
    </source>
</reference>